<keyword evidence="2 4" id="KW-0238">DNA-binding</keyword>
<dbReference type="EMBL" id="LAQT01000001">
    <property type="protein sequence ID" value="KPC55006.1"/>
    <property type="molecule type" value="Genomic_DNA"/>
</dbReference>
<evidence type="ECO:0000256" key="1">
    <source>
        <dbReference type="ARBA" id="ARBA00023015"/>
    </source>
</evidence>
<dbReference type="OrthoDB" id="116240at2"/>
<dbReference type="PRINTS" id="PR00455">
    <property type="entry name" value="HTHTETR"/>
</dbReference>
<evidence type="ECO:0000313" key="7">
    <source>
        <dbReference type="Proteomes" id="UP000037939"/>
    </source>
</evidence>
<dbReference type="GO" id="GO:0000976">
    <property type="term" value="F:transcription cis-regulatory region binding"/>
    <property type="evidence" value="ECO:0007669"/>
    <property type="project" value="TreeGrafter"/>
</dbReference>
<evidence type="ECO:0000256" key="4">
    <source>
        <dbReference type="PROSITE-ProRule" id="PRU00335"/>
    </source>
</evidence>
<accession>A0A0N1JTT4</accession>
<evidence type="ECO:0000259" key="5">
    <source>
        <dbReference type="PROSITE" id="PS50977"/>
    </source>
</evidence>
<comment type="caution">
    <text evidence="6">The sequence shown here is derived from an EMBL/GenBank/DDBJ whole genome shotgun (WGS) entry which is preliminary data.</text>
</comment>
<dbReference type="STRING" id="857265.WG78_00065"/>
<feature type="DNA-binding region" description="H-T-H motif" evidence="4">
    <location>
        <begin position="40"/>
        <end position="59"/>
    </location>
</feature>
<keyword evidence="3" id="KW-0804">Transcription</keyword>
<dbReference type="RefSeq" id="WP_053935747.1">
    <property type="nucleotide sequence ID" value="NZ_LAQT01000001.1"/>
</dbReference>
<keyword evidence="7" id="KW-1185">Reference proteome</keyword>
<sequence length="210" mass="22480">MQKTVVSPGRPSAATQAERHAMLVDVATDEFIAKGFEAASLEGIAKAAGVAKHTIYRNFGGKEGLLRASLLRGYGTFAERLTDLLDLDAEPAAVLDAAARHIALSATGARGLALTRLVIAHKNKLAALDEVVAHLNDQLRYPLLRYFSALHERGALRIGNVQIATVQFINLCTLGPYYLLDGDAQAVQRGETLEDIVAPAVRMFLAGYAA</sequence>
<dbReference type="PANTHER" id="PTHR30055">
    <property type="entry name" value="HTH-TYPE TRANSCRIPTIONAL REGULATOR RUTR"/>
    <property type="match status" value="1"/>
</dbReference>
<organism evidence="6 7">
    <name type="scientific">Amantichitinum ursilacus</name>
    <dbReference type="NCBI Taxonomy" id="857265"/>
    <lineage>
        <taxon>Bacteria</taxon>
        <taxon>Pseudomonadati</taxon>
        <taxon>Pseudomonadota</taxon>
        <taxon>Betaproteobacteria</taxon>
        <taxon>Neisseriales</taxon>
        <taxon>Chitinibacteraceae</taxon>
        <taxon>Amantichitinum</taxon>
    </lineage>
</organism>
<name>A0A0N1JTT4_9NEIS</name>
<feature type="domain" description="HTH tetR-type" evidence="5">
    <location>
        <begin position="17"/>
        <end position="77"/>
    </location>
</feature>
<dbReference type="AlphaFoldDB" id="A0A0N1JTT4"/>
<evidence type="ECO:0000313" key="6">
    <source>
        <dbReference type="EMBL" id="KPC55006.1"/>
    </source>
</evidence>
<dbReference type="Proteomes" id="UP000037939">
    <property type="component" value="Unassembled WGS sequence"/>
</dbReference>
<dbReference type="InterPro" id="IPR001647">
    <property type="entry name" value="HTH_TetR"/>
</dbReference>
<dbReference type="PROSITE" id="PS50977">
    <property type="entry name" value="HTH_TETR_2"/>
    <property type="match status" value="1"/>
</dbReference>
<evidence type="ECO:0000256" key="3">
    <source>
        <dbReference type="ARBA" id="ARBA00023163"/>
    </source>
</evidence>
<proteinExistence type="predicted"/>
<keyword evidence="1" id="KW-0805">Transcription regulation</keyword>
<dbReference type="Pfam" id="PF00440">
    <property type="entry name" value="TetR_N"/>
    <property type="match status" value="1"/>
</dbReference>
<protein>
    <submittedName>
        <fullName evidence="6">DNA-binding transcriptional repressor AcrR</fullName>
    </submittedName>
</protein>
<dbReference type="PANTHER" id="PTHR30055:SF234">
    <property type="entry name" value="HTH-TYPE TRANSCRIPTIONAL REGULATOR BETI"/>
    <property type="match status" value="1"/>
</dbReference>
<dbReference type="InterPro" id="IPR050109">
    <property type="entry name" value="HTH-type_TetR-like_transc_reg"/>
</dbReference>
<gene>
    <name evidence="6" type="ORF">WG78_00065</name>
</gene>
<dbReference type="Gene3D" id="1.10.357.10">
    <property type="entry name" value="Tetracycline Repressor, domain 2"/>
    <property type="match status" value="1"/>
</dbReference>
<dbReference type="SUPFAM" id="SSF46689">
    <property type="entry name" value="Homeodomain-like"/>
    <property type="match status" value="1"/>
</dbReference>
<evidence type="ECO:0000256" key="2">
    <source>
        <dbReference type="ARBA" id="ARBA00023125"/>
    </source>
</evidence>
<dbReference type="Pfam" id="PF14246">
    <property type="entry name" value="TetR_C_7"/>
    <property type="match status" value="1"/>
</dbReference>
<dbReference type="InterPro" id="IPR009057">
    <property type="entry name" value="Homeodomain-like_sf"/>
</dbReference>
<reference evidence="6 7" key="1">
    <citation type="submission" date="2015-07" db="EMBL/GenBank/DDBJ databases">
        <title>Draft genome sequence of the Amantichitinum ursilacus IGB-41, a new chitin-degrading bacterium.</title>
        <authorList>
            <person name="Kirstahler P."/>
            <person name="Guenther M."/>
            <person name="Grumaz C."/>
            <person name="Rupp S."/>
            <person name="Zibek S."/>
            <person name="Sohn K."/>
        </authorList>
    </citation>
    <scope>NUCLEOTIDE SEQUENCE [LARGE SCALE GENOMIC DNA]</scope>
    <source>
        <strain evidence="6 7">IGB-41</strain>
    </source>
</reference>
<dbReference type="GO" id="GO:0003700">
    <property type="term" value="F:DNA-binding transcription factor activity"/>
    <property type="evidence" value="ECO:0007669"/>
    <property type="project" value="TreeGrafter"/>
</dbReference>
<dbReference type="InterPro" id="IPR039536">
    <property type="entry name" value="TetR_C_Proteobacteria"/>
</dbReference>